<keyword evidence="5" id="KW-1000">Mitochondrion outer membrane</keyword>
<organism evidence="8 9">
    <name type="scientific">Steinernema glaseri</name>
    <dbReference type="NCBI Taxonomy" id="37863"/>
    <lineage>
        <taxon>Eukaryota</taxon>
        <taxon>Metazoa</taxon>
        <taxon>Ecdysozoa</taxon>
        <taxon>Nematoda</taxon>
        <taxon>Chromadorea</taxon>
        <taxon>Rhabditida</taxon>
        <taxon>Tylenchina</taxon>
        <taxon>Panagrolaimomorpha</taxon>
        <taxon>Strongyloidoidea</taxon>
        <taxon>Steinernematidae</taxon>
        <taxon>Steinernema</taxon>
    </lineage>
</organism>
<evidence type="ECO:0000256" key="1">
    <source>
        <dbReference type="ARBA" id="ARBA00004294"/>
    </source>
</evidence>
<dbReference type="PANTHER" id="PTHR34596:SF2">
    <property type="entry name" value="CHITOPORIN"/>
    <property type="match status" value="1"/>
</dbReference>
<sequence length="135" mass="14306">MRAPTPFIAQRPVVGALLSLVTVSAQASGFLQDSSVNIEARNVYFNRDFRDGHTASSQGASKREEWAQGFILNAQSGYTQGTVGFGIDALGMLGFKLDSSPADSNSGLLPSSGHNPRHSADQYAKLGVAGKVRYS</sequence>
<feature type="region of interest" description="Disordered" evidence="6">
    <location>
        <begin position="103"/>
        <end position="122"/>
    </location>
</feature>
<keyword evidence="3" id="KW-0812">Transmembrane</keyword>
<feature type="compositionally biased region" description="Polar residues" evidence="6">
    <location>
        <begin position="103"/>
        <end position="114"/>
    </location>
</feature>
<dbReference type="Proteomes" id="UP000095287">
    <property type="component" value="Unplaced"/>
</dbReference>
<evidence type="ECO:0000313" key="8">
    <source>
        <dbReference type="Proteomes" id="UP000095287"/>
    </source>
</evidence>
<dbReference type="AlphaFoldDB" id="A0A1I8AT78"/>
<protein>
    <submittedName>
        <fullName evidence="9">Outer membrane porin, OprD family</fullName>
    </submittedName>
</protein>
<keyword evidence="5" id="KW-0496">Mitochondrion</keyword>
<dbReference type="Gene3D" id="2.40.160.10">
    <property type="entry name" value="Porin"/>
    <property type="match status" value="1"/>
</dbReference>
<feature type="signal peptide" evidence="7">
    <location>
        <begin position="1"/>
        <end position="27"/>
    </location>
</feature>
<dbReference type="WBParaSite" id="L893_g8639.t1">
    <property type="protein sequence ID" value="L893_g8639.t1"/>
    <property type="gene ID" value="L893_g8639"/>
</dbReference>
<dbReference type="InterPro" id="IPR023614">
    <property type="entry name" value="Porin_dom_sf"/>
</dbReference>
<evidence type="ECO:0000256" key="4">
    <source>
        <dbReference type="ARBA" id="ARBA00022729"/>
    </source>
</evidence>
<keyword evidence="3" id="KW-1134">Transmembrane beta strand</keyword>
<evidence type="ECO:0000313" key="9">
    <source>
        <dbReference type="WBParaSite" id="L893_g8639.t1"/>
    </source>
</evidence>
<proteinExistence type="predicted"/>
<keyword evidence="8" id="KW-1185">Reference proteome</keyword>
<evidence type="ECO:0000256" key="7">
    <source>
        <dbReference type="SAM" id="SignalP"/>
    </source>
</evidence>
<dbReference type="GO" id="GO:0015288">
    <property type="term" value="F:porin activity"/>
    <property type="evidence" value="ECO:0007669"/>
    <property type="project" value="TreeGrafter"/>
</dbReference>
<dbReference type="GO" id="GO:0005741">
    <property type="term" value="C:mitochondrial outer membrane"/>
    <property type="evidence" value="ECO:0007669"/>
    <property type="project" value="UniProtKB-SubCell"/>
</dbReference>
<dbReference type="InterPro" id="IPR005318">
    <property type="entry name" value="OM_porin_bac"/>
</dbReference>
<comment type="subcellular location">
    <subcellularLocation>
        <location evidence="1">Mitochondrion outer membrane</location>
    </subcellularLocation>
</comment>
<keyword evidence="2" id="KW-0813">Transport</keyword>
<dbReference type="PANTHER" id="PTHR34596">
    <property type="entry name" value="CHITOPORIN"/>
    <property type="match status" value="1"/>
</dbReference>
<reference evidence="9" key="1">
    <citation type="submission" date="2016-11" db="UniProtKB">
        <authorList>
            <consortium name="WormBaseParasite"/>
        </authorList>
    </citation>
    <scope>IDENTIFICATION</scope>
</reference>
<name>A0A1I8AT78_9BILA</name>
<keyword evidence="4 7" id="KW-0732">Signal</keyword>
<evidence type="ECO:0000256" key="6">
    <source>
        <dbReference type="SAM" id="MobiDB-lite"/>
    </source>
</evidence>
<evidence type="ECO:0000256" key="3">
    <source>
        <dbReference type="ARBA" id="ARBA00022452"/>
    </source>
</evidence>
<evidence type="ECO:0000256" key="5">
    <source>
        <dbReference type="ARBA" id="ARBA00022787"/>
    </source>
</evidence>
<accession>A0A1I8AT78</accession>
<feature type="chain" id="PRO_5009315118" evidence="7">
    <location>
        <begin position="28"/>
        <end position="135"/>
    </location>
</feature>
<evidence type="ECO:0000256" key="2">
    <source>
        <dbReference type="ARBA" id="ARBA00022448"/>
    </source>
</evidence>
<keyword evidence="3" id="KW-0472">Membrane</keyword>
<dbReference type="Pfam" id="PF03573">
    <property type="entry name" value="OprD"/>
    <property type="match status" value="1"/>
</dbReference>